<sequence length="78" mass="8888">MPSVDISPGIPPKTIYTVWDDRLAWDNYPFQPNGIAVKDLTPDDIMLVALCDKLETRSADLEPCSIALEFLQIDMYWD</sequence>
<accession>A0A0C9VDM7</accession>
<keyword evidence="2" id="KW-1185">Reference proteome</keyword>
<proteinExistence type="predicted"/>
<dbReference type="Proteomes" id="UP000053820">
    <property type="component" value="Unassembled WGS sequence"/>
</dbReference>
<dbReference type="HOGENOM" id="CLU_2622327_0_0_1"/>
<protein>
    <submittedName>
        <fullName evidence="1">Uncharacterized protein</fullName>
    </submittedName>
</protein>
<reference evidence="1 2" key="1">
    <citation type="submission" date="2014-04" db="EMBL/GenBank/DDBJ databases">
        <title>Evolutionary Origins and Diversification of the Mycorrhizal Mutualists.</title>
        <authorList>
            <consortium name="DOE Joint Genome Institute"/>
            <consortium name="Mycorrhizal Genomics Consortium"/>
            <person name="Kohler A."/>
            <person name="Kuo A."/>
            <person name="Nagy L.G."/>
            <person name="Floudas D."/>
            <person name="Copeland A."/>
            <person name="Barry K.W."/>
            <person name="Cichocki N."/>
            <person name="Veneault-Fourrey C."/>
            <person name="LaButti K."/>
            <person name="Lindquist E.A."/>
            <person name="Lipzen A."/>
            <person name="Lundell T."/>
            <person name="Morin E."/>
            <person name="Murat C."/>
            <person name="Riley R."/>
            <person name="Ohm R."/>
            <person name="Sun H."/>
            <person name="Tunlid A."/>
            <person name="Henrissat B."/>
            <person name="Grigoriev I.V."/>
            <person name="Hibbett D.S."/>
            <person name="Martin F."/>
        </authorList>
    </citation>
    <scope>NUCLEOTIDE SEQUENCE [LARGE SCALE GENOMIC DNA]</scope>
    <source>
        <strain evidence="1 2">MD-312</strain>
    </source>
</reference>
<name>A0A0C9VDM7_9AGAM</name>
<gene>
    <name evidence="1" type="ORF">HYDPIDRAFT_113109</name>
</gene>
<dbReference type="AlphaFoldDB" id="A0A0C9VDM7"/>
<evidence type="ECO:0000313" key="2">
    <source>
        <dbReference type="Proteomes" id="UP000053820"/>
    </source>
</evidence>
<organism evidence="1 2">
    <name type="scientific">Hydnomerulius pinastri MD-312</name>
    <dbReference type="NCBI Taxonomy" id="994086"/>
    <lineage>
        <taxon>Eukaryota</taxon>
        <taxon>Fungi</taxon>
        <taxon>Dikarya</taxon>
        <taxon>Basidiomycota</taxon>
        <taxon>Agaricomycotina</taxon>
        <taxon>Agaricomycetes</taxon>
        <taxon>Agaricomycetidae</taxon>
        <taxon>Boletales</taxon>
        <taxon>Boletales incertae sedis</taxon>
        <taxon>Leucogyrophana</taxon>
    </lineage>
</organism>
<evidence type="ECO:0000313" key="1">
    <source>
        <dbReference type="EMBL" id="KIJ63619.1"/>
    </source>
</evidence>
<dbReference type="EMBL" id="KN839850">
    <property type="protein sequence ID" value="KIJ63619.1"/>
    <property type="molecule type" value="Genomic_DNA"/>
</dbReference>